<dbReference type="Gene3D" id="3.30.2350.10">
    <property type="entry name" value="Pseudouridine synthase"/>
    <property type="match status" value="1"/>
</dbReference>
<dbReference type="Proteomes" id="UP001280629">
    <property type="component" value="Unassembled WGS sequence"/>
</dbReference>
<evidence type="ECO:0000256" key="2">
    <source>
        <dbReference type="ARBA" id="ARBA00010876"/>
    </source>
</evidence>
<dbReference type="InterPro" id="IPR020103">
    <property type="entry name" value="PsdUridine_synth_cat_dom_sf"/>
</dbReference>
<accession>A0ABU4FX55</accession>
<proteinExistence type="inferred from homology"/>
<name>A0ABU4FX55_9BACL</name>
<dbReference type="Pfam" id="PF01479">
    <property type="entry name" value="S4"/>
    <property type="match status" value="1"/>
</dbReference>
<dbReference type="Gene3D" id="3.10.290.10">
    <property type="entry name" value="RNA-binding S4 domain"/>
    <property type="match status" value="1"/>
</dbReference>
<dbReference type="PANTHER" id="PTHR21600:SF44">
    <property type="entry name" value="RIBOSOMAL LARGE SUBUNIT PSEUDOURIDINE SYNTHASE D"/>
    <property type="match status" value="1"/>
</dbReference>
<dbReference type="SUPFAM" id="SSF55120">
    <property type="entry name" value="Pseudouridine synthase"/>
    <property type="match status" value="1"/>
</dbReference>
<organism evidence="7 8">
    <name type="scientific">Sporosarcina aquimarina</name>
    <dbReference type="NCBI Taxonomy" id="114975"/>
    <lineage>
        <taxon>Bacteria</taxon>
        <taxon>Bacillati</taxon>
        <taxon>Bacillota</taxon>
        <taxon>Bacilli</taxon>
        <taxon>Bacillales</taxon>
        <taxon>Caryophanaceae</taxon>
        <taxon>Sporosarcina</taxon>
    </lineage>
</organism>
<dbReference type="InterPro" id="IPR002942">
    <property type="entry name" value="S4_RNA-bd"/>
</dbReference>
<dbReference type="InterPro" id="IPR006225">
    <property type="entry name" value="PsdUridine_synth_RluC/D"/>
</dbReference>
<dbReference type="PANTHER" id="PTHR21600">
    <property type="entry name" value="MITOCHONDRIAL RNA PSEUDOURIDINE SYNTHASE"/>
    <property type="match status" value="1"/>
</dbReference>
<dbReference type="CDD" id="cd00165">
    <property type="entry name" value="S4"/>
    <property type="match status" value="1"/>
</dbReference>
<dbReference type="SMART" id="SM00363">
    <property type="entry name" value="S4"/>
    <property type="match status" value="1"/>
</dbReference>
<dbReference type="RefSeq" id="WP_317934753.1">
    <property type="nucleotide sequence ID" value="NZ_JAUBDH010000002.1"/>
</dbReference>
<dbReference type="InterPro" id="IPR006224">
    <property type="entry name" value="PsdUridine_synth_RluA-like_CS"/>
</dbReference>
<dbReference type="SUPFAM" id="SSF55174">
    <property type="entry name" value="Alpha-L RNA-binding motif"/>
    <property type="match status" value="1"/>
</dbReference>
<comment type="caution">
    <text evidence="7">The sequence shown here is derived from an EMBL/GenBank/DDBJ whole genome shotgun (WGS) entry which is preliminary data.</text>
</comment>
<reference evidence="7 8" key="1">
    <citation type="submission" date="2023-06" db="EMBL/GenBank/DDBJ databases">
        <title>Sporosarcina sp. nov., isolated from Korean traditional fermented seafood 'Jeotgal'.</title>
        <authorList>
            <person name="Yang A.-I."/>
            <person name="Shin N.-R."/>
        </authorList>
    </citation>
    <scope>NUCLEOTIDE SEQUENCE [LARGE SCALE GENOMIC DNA]</scope>
    <source>
        <strain evidence="7 8">KCTC3840</strain>
    </source>
</reference>
<keyword evidence="8" id="KW-1185">Reference proteome</keyword>
<comment type="function">
    <text evidence="5">Responsible for synthesis of pseudouridine from uracil.</text>
</comment>
<dbReference type="InterPro" id="IPR036986">
    <property type="entry name" value="S4_RNA-bd_sf"/>
</dbReference>
<dbReference type="CDD" id="cd02869">
    <property type="entry name" value="PseudoU_synth_RluA_like"/>
    <property type="match status" value="1"/>
</dbReference>
<dbReference type="Pfam" id="PF00849">
    <property type="entry name" value="PseudoU_synth_2"/>
    <property type="match status" value="1"/>
</dbReference>
<dbReference type="EC" id="5.4.99.-" evidence="5"/>
<dbReference type="PROSITE" id="PS01129">
    <property type="entry name" value="PSI_RLU"/>
    <property type="match status" value="1"/>
</dbReference>
<evidence type="ECO:0000313" key="7">
    <source>
        <dbReference type="EMBL" id="MDW0109294.1"/>
    </source>
</evidence>
<protein>
    <recommendedName>
        <fullName evidence="5">Pseudouridine synthase</fullName>
        <ecNumber evidence="5">5.4.99.-</ecNumber>
    </recommendedName>
</protein>
<comment type="similarity">
    <text evidence="2 5">Belongs to the pseudouridine synthase RluA family.</text>
</comment>
<dbReference type="EMBL" id="JAUBDH010000002">
    <property type="protein sequence ID" value="MDW0109294.1"/>
    <property type="molecule type" value="Genomic_DNA"/>
</dbReference>
<evidence type="ECO:0000256" key="4">
    <source>
        <dbReference type="PROSITE-ProRule" id="PRU00182"/>
    </source>
</evidence>
<dbReference type="NCBIfam" id="TIGR00005">
    <property type="entry name" value="rluA_subfam"/>
    <property type="match status" value="1"/>
</dbReference>
<evidence type="ECO:0000259" key="6">
    <source>
        <dbReference type="SMART" id="SM00363"/>
    </source>
</evidence>
<feature type="domain" description="RNA-binding S4" evidence="6">
    <location>
        <begin position="15"/>
        <end position="79"/>
    </location>
</feature>
<dbReference type="InterPro" id="IPR006145">
    <property type="entry name" value="PsdUridine_synth_RsuA/RluA"/>
</dbReference>
<sequence length="304" mass="34004">MEQFQFVIEEQNAGERIDKALATLNADWSRTLIQQWVKDGIVLVNESKVKANYKVKNGDVLTVDEPEPEELDMPAEDLNLEIIYEDSDVLVVNKRSGMVVHPAPGHTTGTLVNGLMYHCDDLSGINGIMRPGIVHRIDKDTSGLLMVAKNDNAHTSLVNQLVAKSVTRVYTALVHGHIPHDNGTIDAPIGRNQKDRQSMAVENQGKNAVTHFKVLERFGDFTLLECRLETGRTHQIRVHMKYIGHPLAGDPKYGPKKTIEFDGQVLHAGTLGFVHPVTEEYMEFKAPLPENYEQLLNELRAKKG</sequence>
<keyword evidence="4" id="KW-0694">RNA-binding</keyword>
<evidence type="ECO:0000256" key="5">
    <source>
        <dbReference type="RuleBase" id="RU362028"/>
    </source>
</evidence>
<keyword evidence="3 5" id="KW-0413">Isomerase</keyword>
<gene>
    <name evidence="7" type="ORF">QT716_04405</name>
</gene>
<evidence type="ECO:0000256" key="3">
    <source>
        <dbReference type="ARBA" id="ARBA00023235"/>
    </source>
</evidence>
<evidence type="ECO:0000256" key="1">
    <source>
        <dbReference type="ARBA" id="ARBA00000073"/>
    </source>
</evidence>
<dbReference type="InterPro" id="IPR050188">
    <property type="entry name" value="RluA_PseudoU_synthase"/>
</dbReference>
<comment type="catalytic activity">
    <reaction evidence="1 5">
        <text>a uridine in RNA = a pseudouridine in RNA</text>
        <dbReference type="Rhea" id="RHEA:48348"/>
        <dbReference type="Rhea" id="RHEA-COMP:12068"/>
        <dbReference type="Rhea" id="RHEA-COMP:12069"/>
        <dbReference type="ChEBI" id="CHEBI:65314"/>
        <dbReference type="ChEBI" id="CHEBI:65315"/>
    </reaction>
</comment>
<evidence type="ECO:0000313" key="8">
    <source>
        <dbReference type="Proteomes" id="UP001280629"/>
    </source>
</evidence>
<dbReference type="PROSITE" id="PS50889">
    <property type="entry name" value="S4"/>
    <property type="match status" value="1"/>
</dbReference>